<feature type="transmembrane region" description="Helical" evidence="2">
    <location>
        <begin position="51"/>
        <end position="70"/>
    </location>
</feature>
<organism evidence="4 5">
    <name type="scientific">Dendryphion nanum</name>
    <dbReference type="NCBI Taxonomy" id="256645"/>
    <lineage>
        <taxon>Eukaryota</taxon>
        <taxon>Fungi</taxon>
        <taxon>Dikarya</taxon>
        <taxon>Ascomycota</taxon>
        <taxon>Pezizomycotina</taxon>
        <taxon>Dothideomycetes</taxon>
        <taxon>Pleosporomycetidae</taxon>
        <taxon>Pleosporales</taxon>
        <taxon>Torulaceae</taxon>
        <taxon>Dendryphion</taxon>
    </lineage>
</organism>
<feature type="region of interest" description="Disordered" evidence="1">
    <location>
        <begin position="283"/>
        <end position="315"/>
    </location>
</feature>
<feature type="transmembrane region" description="Helical" evidence="2">
    <location>
        <begin position="123"/>
        <end position="147"/>
    </location>
</feature>
<feature type="domain" description="Rhodopsin" evidence="3">
    <location>
        <begin position="35"/>
        <end position="266"/>
    </location>
</feature>
<evidence type="ECO:0000259" key="3">
    <source>
        <dbReference type="Pfam" id="PF20684"/>
    </source>
</evidence>
<feature type="region of interest" description="Disordered" evidence="1">
    <location>
        <begin position="328"/>
        <end position="368"/>
    </location>
</feature>
<sequence length="368" mass="40830">MKGHHFSEVTENNKAGMIWVISLLGLVYSILALLTRAFIKWRLLGLEDLSLIVAQLLAFGQYGILFASLHHGLGRSSDLLDSQSRIMTAMISQILLILSLGLTKCSVISLIRRVFTRDMMHSWLICDIILGFVCIWTIASTVVVSAGCNLSNYIPPDGNRTCSGFTTRWLVVTTLDVVSELLLFVLPIYFLWTLQMSIRLKARVVIAFSFRLPITAFAIIFVHLFTAIEKNPNRGAAISTAIVWQQIQISYSLISATIPCLKSFISSFDTKFGMGDGSGQGQYNYGSNLSQPNQNSRNHHLSYNQSKSAKASSSQAAIELHPLRARYPESLRNESKTADKERKSFAISKLRPERLKGSSTMSVGMVPG</sequence>
<dbReference type="Pfam" id="PF20684">
    <property type="entry name" value="Fung_rhodopsin"/>
    <property type="match status" value="1"/>
</dbReference>
<keyword evidence="2" id="KW-1133">Transmembrane helix</keyword>
<gene>
    <name evidence="4" type="ORF">B0J11DRAFT_459762</name>
</gene>
<comment type="caution">
    <text evidence="4">The sequence shown here is derived from an EMBL/GenBank/DDBJ whole genome shotgun (WGS) entry which is preliminary data.</text>
</comment>
<name>A0A9P9DUV2_9PLEO</name>
<keyword evidence="5" id="KW-1185">Reference proteome</keyword>
<feature type="compositionally biased region" description="Basic and acidic residues" evidence="1">
    <location>
        <begin position="328"/>
        <end position="356"/>
    </location>
</feature>
<dbReference type="PANTHER" id="PTHR39614:SF2">
    <property type="entry name" value="INTEGRAL MEMBRANE PROTEIN"/>
    <property type="match status" value="1"/>
</dbReference>
<proteinExistence type="predicted"/>
<dbReference type="OrthoDB" id="3897607at2759"/>
<dbReference type="EMBL" id="JAGMWT010000006">
    <property type="protein sequence ID" value="KAH7126564.1"/>
    <property type="molecule type" value="Genomic_DNA"/>
</dbReference>
<evidence type="ECO:0000256" key="1">
    <source>
        <dbReference type="SAM" id="MobiDB-lite"/>
    </source>
</evidence>
<feature type="non-terminal residue" evidence="4">
    <location>
        <position position="368"/>
    </location>
</feature>
<dbReference type="AlphaFoldDB" id="A0A9P9DUV2"/>
<dbReference type="InterPro" id="IPR049326">
    <property type="entry name" value="Rhodopsin_dom_fungi"/>
</dbReference>
<feature type="compositionally biased region" description="Polar residues" evidence="1">
    <location>
        <begin position="283"/>
        <end position="304"/>
    </location>
</feature>
<dbReference type="Proteomes" id="UP000700596">
    <property type="component" value="Unassembled WGS sequence"/>
</dbReference>
<reference evidence="4" key="1">
    <citation type="journal article" date="2021" name="Nat. Commun.">
        <title>Genetic determinants of endophytism in the Arabidopsis root mycobiome.</title>
        <authorList>
            <person name="Mesny F."/>
            <person name="Miyauchi S."/>
            <person name="Thiergart T."/>
            <person name="Pickel B."/>
            <person name="Atanasova L."/>
            <person name="Karlsson M."/>
            <person name="Huettel B."/>
            <person name="Barry K.W."/>
            <person name="Haridas S."/>
            <person name="Chen C."/>
            <person name="Bauer D."/>
            <person name="Andreopoulos W."/>
            <person name="Pangilinan J."/>
            <person name="LaButti K."/>
            <person name="Riley R."/>
            <person name="Lipzen A."/>
            <person name="Clum A."/>
            <person name="Drula E."/>
            <person name="Henrissat B."/>
            <person name="Kohler A."/>
            <person name="Grigoriev I.V."/>
            <person name="Martin F.M."/>
            <person name="Hacquard S."/>
        </authorList>
    </citation>
    <scope>NUCLEOTIDE SEQUENCE</scope>
    <source>
        <strain evidence="4">MPI-CAGE-CH-0243</strain>
    </source>
</reference>
<feature type="transmembrane region" description="Helical" evidence="2">
    <location>
        <begin position="16"/>
        <end position="39"/>
    </location>
</feature>
<feature type="compositionally biased region" description="Low complexity" evidence="1">
    <location>
        <begin position="305"/>
        <end position="315"/>
    </location>
</feature>
<protein>
    <recommendedName>
        <fullName evidence="3">Rhodopsin domain-containing protein</fullName>
    </recommendedName>
</protein>
<feature type="transmembrane region" description="Helical" evidence="2">
    <location>
        <begin position="204"/>
        <end position="225"/>
    </location>
</feature>
<accession>A0A9P9DUV2</accession>
<evidence type="ECO:0000313" key="4">
    <source>
        <dbReference type="EMBL" id="KAH7126564.1"/>
    </source>
</evidence>
<evidence type="ECO:0000313" key="5">
    <source>
        <dbReference type="Proteomes" id="UP000700596"/>
    </source>
</evidence>
<dbReference type="PANTHER" id="PTHR39614">
    <property type="entry name" value="INTEGRAL MEMBRANE PROTEIN"/>
    <property type="match status" value="1"/>
</dbReference>
<feature type="transmembrane region" description="Helical" evidence="2">
    <location>
        <begin position="167"/>
        <end position="192"/>
    </location>
</feature>
<feature type="transmembrane region" description="Helical" evidence="2">
    <location>
        <begin position="90"/>
        <end position="111"/>
    </location>
</feature>
<keyword evidence="2" id="KW-0472">Membrane</keyword>
<keyword evidence="2" id="KW-0812">Transmembrane</keyword>
<evidence type="ECO:0000256" key="2">
    <source>
        <dbReference type="SAM" id="Phobius"/>
    </source>
</evidence>